<dbReference type="PANTHER" id="PTHR43774:SF1">
    <property type="entry name" value="PEPTIDE METHIONINE SULFOXIDE REDUCTASE MSRA 2"/>
    <property type="match status" value="1"/>
</dbReference>
<dbReference type="GO" id="GO:0008113">
    <property type="term" value="F:peptide-methionine (S)-S-oxide reductase activity"/>
    <property type="evidence" value="ECO:0007669"/>
    <property type="project" value="UniProtKB-EC"/>
</dbReference>
<dbReference type="PANTHER" id="PTHR43774">
    <property type="entry name" value="PEPTIDE METHIONINE SULFOXIDE REDUCTASE"/>
    <property type="match status" value="1"/>
</dbReference>
<evidence type="ECO:0000256" key="1">
    <source>
        <dbReference type="ARBA" id="ARBA00005591"/>
    </source>
</evidence>
<dbReference type="Gene3D" id="3.30.1060.10">
    <property type="entry name" value="Peptide methionine sulphoxide reductase MsrA"/>
    <property type="match status" value="1"/>
</dbReference>
<evidence type="ECO:0000313" key="6">
    <source>
        <dbReference type="EMBL" id="PVV03346.1"/>
    </source>
</evidence>
<evidence type="ECO:0000259" key="5">
    <source>
        <dbReference type="Pfam" id="PF01625"/>
    </source>
</evidence>
<dbReference type="AlphaFoldDB" id="A0A2T9ZFI8"/>
<evidence type="ECO:0000313" key="7">
    <source>
        <dbReference type="Proteomes" id="UP000245609"/>
    </source>
</evidence>
<protein>
    <recommendedName>
        <fullName evidence="2">peptide-methionine (S)-S-oxide reductase</fullName>
        <ecNumber evidence="2">1.8.4.11</ecNumber>
    </recommendedName>
    <alternativeName>
        <fullName evidence="4">Peptide-methionine (S)-S-oxide reductase</fullName>
    </alternativeName>
</protein>
<organism evidence="6 7">
    <name type="scientific">Smittium megazygosporum</name>
    <dbReference type="NCBI Taxonomy" id="133381"/>
    <lineage>
        <taxon>Eukaryota</taxon>
        <taxon>Fungi</taxon>
        <taxon>Fungi incertae sedis</taxon>
        <taxon>Zoopagomycota</taxon>
        <taxon>Kickxellomycotina</taxon>
        <taxon>Harpellomycetes</taxon>
        <taxon>Harpellales</taxon>
        <taxon>Legeriomycetaceae</taxon>
        <taxon>Smittium</taxon>
    </lineage>
</organism>
<proteinExistence type="inferred from homology"/>
<dbReference type="EC" id="1.8.4.11" evidence="2"/>
<evidence type="ECO:0000256" key="4">
    <source>
        <dbReference type="ARBA" id="ARBA00030643"/>
    </source>
</evidence>
<dbReference type="Proteomes" id="UP000245609">
    <property type="component" value="Unassembled WGS sequence"/>
</dbReference>
<dbReference type="EMBL" id="MBFS01000245">
    <property type="protein sequence ID" value="PVV03346.1"/>
    <property type="molecule type" value="Genomic_DNA"/>
</dbReference>
<reference evidence="6 7" key="1">
    <citation type="journal article" date="2018" name="MBio">
        <title>Comparative Genomics Reveals the Core Gene Toolbox for the Fungus-Insect Symbiosis.</title>
        <authorList>
            <person name="Wang Y."/>
            <person name="Stata M."/>
            <person name="Wang W."/>
            <person name="Stajich J.E."/>
            <person name="White M.M."/>
            <person name="Moncalvo J.M."/>
        </authorList>
    </citation>
    <scope>NUCLEOTIDE SEQUENCE [LARGE SCALE GENOMIC DNA]</scope>
    <source>
        <strain evidence="6 7">SC-DP-2</strain>
    </source>
</reference>
<sequence length="151" mass="16913">MEKPILKVEYGGKLDKLPFDLYKDLTFPEPISKSGRETTELATLAAGCFGPPDLVYRRTAGVLQSQVGYIGGNDDSPTYEKVCLGNTGHVEAVRIEYDTKVISFGDILKLYFMIFDPTRVQSKTCGAGPQYRPVIFFHSQEHTLCFPRILK</sequence>
<name>A0A2T9ZFI8_9FUNG</name>
<gene>
    <name evidence="6" type="ORF">BB560_002186</name>
</gene>
<keyword evidence="7" id="KW-1185">Reference proteome</keyword>
<accession>A0A2T9ZFI8</accession>
<dbReference type="SUPFAM" id="SSF55068">
    <property type="entry name" value="Peptide methionine sulfoxide reductase"/>
    <property type="match status" value="1"/>
</dbReference>
<comment type="similarity">
    <text evidence="1">Belongs to the MsrA Met sulfoxide reductase family.</text>
</comment>
<comment type="caution">
    <text evidence="6">The sequence shown here is derived from an EMBL/GenBank/DDBJ whole genome shotgun (WGS) entry which is preliminary data.</text>
</comment>
<evidence type="ECO:0000256" key="3">
    <source>
        <dbReference type="ARBA" id="ARBA00023002"/>
    </source>
</evidence>
<dbReference type="STRING" id="133381.A0A2T9ZFI8"/>
<dbReference type="InterPro" id="IPR036509">
    <property type="entry name" value="Met_Sox_Rdtase_MsrA_sf"/>
</dbReference>
<dbReference type="Pfam" id="PF01625">
    <property type="entry name" value="PMSR"/>
    <property type="match status" value="1"/>
</dbReference>
<dbReference type="OrthoDB" id="77405at2759"/>
<keyword evidence="3" id="KW-0560">Oxidoreductase</keyword>
<feature type="domain" description="Peptide methionine sulphoxide reductase MsrA" evidence="5">
    <location>
        <begin position="42"/>
        <end position="143"/>
    </location>
</feature>
<evidence type="ECO:0000256" key="2">
    <source>
        <dbReference type="ARBA" id="ARBA00012502"/>
    </source>
</evidence>
<dbReference type="InterPro" id="IPR002569">
    <property type="entry name" value="Met_Sox_Rdtase_MsrA_dom"/>
</dbReference>